<evidence type="ECO:0000313" key="1">
    <source>
        <dbReference type="EMBL" id="TGZ55392.1"/>
    </source>
</evidence>
<accession>A0A4S2KYJ6</accession>
<keyword evidence="2" id="KW-1185">Reference proteome</keyword>
<proteinExistence type="predicted"/>
<organism evidence="1 2">
    <name type="scientific">Temnothorax longispinosus</name>
    <dbReference type="NCBI Taxonomy" id="300112"/>
    <lineage>
        <taxon>Eukaryota</taxon>
        <taxon>Metazoa</taxon>
        <taxon>Ecdysozoa</taxon>
        <taxon>Arthropoda</taxon>
        <taxon>Hexapoda</taxon>
        <taxon>Insecta</taxon>
        <taxon>Pterygota</taxon>
        <taxon>Neoptera</taxon>
        <taxon>Endopterygota</taxon>
        <taxon>Hymenoptera</taxon>
        <taxon>Apocrita</taxon>
        <taxon>Aculeata</taxon>
        <taxon>Formicoidea</taxon>
        <taxon>Formicidae</taxon>
        <taxon>Myrmicinae</taxon>
        <taxon>Temnothorax</taxon>
    </lineage>
</organism>
<gene>
    <name evidence="1" type="ORF">DBV15_08558</name>
</gene>
<reference evidence="1 2" key="1">
    <citation type="journal article" date="2019" name="Philos. Trans. R. Soc. Lond., B, Biol. Sci.">
        <title>Ant behaviour and brain gene expression of defending hosts depend on the ecological success of the intruding social parasite.</title>
        <authorList>
            <person name="Kaur R."/>
            <person name="Stoldt M."/>
            <person name="Jongepier E."/>
            <person name="Feldmeyer B."/>
            <person name="Menzel F."/>
            <person name="Bornberg-Bauer E."/>
            <person name="Foitzik S."/>
        </authorList>
    </citation>
    <scope>NUCLEOTIDE SEQUENCE [LARGE SCALE GENOMIC DNA]</scope>
    <source>
        <tissue evidence="1">Whole body</tissue>
    </source>
</reference>
<sequence length="131" mass="14702">MNAFSAYSWQRLREVRPGVAIVQATILTTGWRGLLAQLHGPVRSGSGEESGEVAYAARLAVVGIYTSRARIRLEQPKQIFGASPLKTWDEPTDELICFPTTPRFLRFLFSTIRRYLLPPSVDPLLPLEMLT</sequence>
<dbReference type="EMBL" id="QBLH01000464">
    <property type="protein sequence ID" value="TGZ55392.1"/>
    <property type="molecule type" value="Genomic_DNA"/>
</dbReference>
<name>A0A4S2KYJ6_9HYME</name>
<evidence type="ECO:0000313" key="2">
    <source>
        <dbReference type="Proteomes" id="UP000310200"/>
    </source>
</evidence>
<comment type="caution">
    <text evidence="1">The sequence shown here is derived from an EMBL/GenBank/DDBJ whole genome shotgun (WGS) entry which is preliminary data.</text>
</comment>
<dbReference type="Proteomes" id="UP000310200">
    <property type="component" value="Unassembled WGS sequence"/>
</dbReference>
<dbReference type="AlphaFoldDB" id="A0A4S2KYJ6"/>
<protein>
    <submittedName>
        <fullName evidence="1">Uncharacterized protein</fullName>
    </submittedName>
</protein>